<evidence type="ECO:0000259" key="1">
    <source>
        <dbReference type="Pfam" id="PF05685"/>
    </source>
</evidence>
<feature type="domain" description="Putative restriction endonuclease" evidence="1">
    <location>
        <begin position="10"/>
        <end position="166"/>
    </location>
</feature>
<dbReference type="AlphaFoldDB" id="A0A6M5YSG5"/>
<dbReference type="Gene3D" id="3.90.1570.10">
    <property type="entry name" value="tt1808, chain A"/>
    <property type="match status" value="1"/>
</dbReference>
<reference evidence="3" key="1">
    <citation type="submission" date="2020-05" db="EMBL/GenBank/DDBJ databases">
        <title>Frigoriglobus tundricola gen. nov., sp. nov., a psychrotolerant cellulolytic planctomycete of the family Gemmataceae with two divergent copies of 16S rRNA gene.</title>
        <authorList>
            <person name="Kulichevskaya I.S."/>
            <person name="Ivanova A.A."/>
            <person name="Naumoff D.G."/>
            <person name="Beletsky A.V."/>
            <person name="Rijpstra W.I.C."/>
            <person name="Sinninghe Damste J.S."/>
            <person name="Mardanov A.V."/>
            <person name="Ravin N.V."/>
            <person name="Dedysh S.N."/>
        </authorList>
    </citation>
    <scope>NUCLEOTIDE SEQUENCE [LARGE SCALE GENOMIC DNA]</scope>
    <source>
        <strain evidence="3">PL17</strain>
    </source>
</reference>
<dbReference type="KEGG" id="ftj:FTUN_3921"/>
<evidence type="ECO:0000313" key="3">
    <source>
        <dbReference type="Proteomes" id="UP000503447"/>
    </source>
</evidence>
<gene>
    <name evidence="2" type="ORF">FTUN_3921</name>
</gene>
<dbReference type="InterPro" id="IPR008538">
    <property type="entry name" value="Uma2"/>
</dbReference>
<dbReference type="PANTHER" id="PTHR34107">
    <property type="entry name" value="SLL0198 PROTEIN-RELATED"/>
    <property type="match status" value="1"/>
</dbReference>
<dbReference type="CDD" id="cd06260">
    <property type="entry name" value="DUF820-like"/>
    <property type="match status" value="1"/>
</dbReference>
<dbReference type="Pfam" id="PF05685">
    <property type="entry name" value="Uma2"/>
    <property type="match status" value="1"/>
</dbReference>
<organism evidence="2 3">
    <name type="scientific">Frigoriglobus tundricola</name>
    <dbReference type="NCBI Taxonomy" id="2774151"/>
    <lineage>
        <taxon>Bacteria</taxon>
        <taxon>Pseudomonadati</taxon>
        <taxon>Planctomycetota</taxon>
        <taxon>Planctomycetia</taxon>
        <taxon>Gemmatales</taxon>
        <taxon>Gemmataceae</taxon>
        <taxon>Frigoriglobus</taxon>
    </lineage>
</organism>
<accession>A0A6M5YSG5</accession>
<keyword evidence="3" id="KW-1185">Reference proteome</keyword>
<dbReference type="InterPro" id="IPR012296">
    <property type="entry name" value="Nuclease_put_TT1808"/>
</dbReference>
<name>A0A6M5YSG5_9BACT</name>
<dbReference type="RefSeq" id="WP_227254935.1">
    <property type="nucleotide sequence ID" value="NZ_CP053452.2"/>
</dbReference>
<dbReference type="Proteomes" id="UP000503447">
    <property type="component" value="Chromosome"/>
</dbReference>
<dbReference type="SUPFAM" id="SSF52980">
    <property type="entry name" value="Restriction endonuclease-like"/>
    <property type="match status" value="1"/>
</dbReference>
<dbReference type="InterPro" id="IPR011335">
    <property type="entry name" value="Restrct_endonuc-II-like"/>
</dbReference>
<protein>
    <recommendedName>
        <fullName evidence="1">Putative restriction endonuclease domain-containing protein</fullName>
    </recommendedName>
</protein>
<dbReference type="EMBL" id="CP053452">
    <property type="protein sequence ID" value="QJW96364.1"/>
    <property type="molecule type" value="Genomic_DNA"/>
</dbReference>
<sequence>MRYCEVRGPAELIDGFLVEKANGYRESLLAASLIAFLMNFTSPRKLGLVGAPDAIMRVRPDQLRLPDVWFVTWERLLAADAHKKKIAPFGPDLAIEILSESNTRAEIDQKRRELFGAGTRLIWVIDPNTRTAEVFDDPVQPNQMTTVGEADALGGGAVLPGFTLPLAELFADLEPPAPAPSGTN</sequence>
<dbReference type="PANTHER" id="PTHR34107:SF1">
    <property type="entry name" value="SLL0198 PROTEIN"/>
    <property type="match status" value="1"/>
</dbReference>
<proteinExistence type="predicted"/>
<evidence type="ECO:0000313" key="2">
    <source>
        <dbReference type="EMBL" id="QJW96364.1"/>
    </source>
</evidence>